<dbReference type="Pfam" id="PF00441">
    <property type="entry name" value="Acyl-CoA_dh_1"/>
    <property type="match status" value="1"/>
</dbReference>
<evidence type="ECO:0000256" key="7">
    <source>
        <dbReference type="SAM" id="MobiDB-lite"/>
    </source>
</evidence>
<comment type="caution">
    <text evidence="11">The sequence shown here is derived from an EMBL/GenBank/DDBJ whole genome shotgun (WGS) entry which is preliminary data.</text>
</comment>
<dbReference type="RefSeq" id="WP_067880367.1">
    <property type="nucleotide sequence ID" value="NZ_JAAXOP010000005.1"/>
</dbReference>
<dbReference type="GO" id="GO:0050660">
    <property type="term" value="F:flavin adenine dinucleotide binding"/>
    <property type="evidence" value="ECO:0007669"/>
    <property type="project" value="InterPro"/>
</dbReference>
<sequence>MSTTPTETSTATTASRGSAATESVDSFRDRARRWLADTLPPAPPITSGEQKSPEVWKRARELQRILYDGGFAGICFPTEYGGLGLSAAHQRAFTAESRGYEMPLALNVPTLTICAATLLDMGSEEQKRTHLPAVLRGQEAMVQFLSEPRGGSDLAGLTTRADRRGDRWILNGSKIWSSGAYAADYALCLARTDWEVPKHAGLTMFLLPIDSPGLTIRRITQVDGSTEFCQEFFDDVEIPADAVVGEVNDGWAVASRLLQHERSAVGGGSPYASGAEQHSGRDVRGLIEIARRTGQLDDPRVREEIGAAHAMNMVHDQLIAHVGARIAAGDLPPAAGSVVRLFSARNSWFQSDAALHIAGAAAATGDPGDDPGLGRAGQDYLFRQAWSLAGGSTEMARNIISERVLGMPREYAADRDVPFNQVQRGR</sequence>
<dbReference type="InterPro" id="IPR009075">
    <property type="entry name" value="AcylCo_DH/oxidase_C"/>
</dbReference>
<dbReference type="SUPFAM" id="SSF56645">
    <property type="entry name" value="Acyl-CoA dehydrogenase NM domain-like"/>
    <property type="match status" value="1"/>
</dbReference>
<dbReference type="Pfam" id="PF02770">
    <property type="entry name" value="Acyl-CoA_dh_M"/>
    <property type="match status" value="1"/>
</dbReference>
<evidence type="ECO:0000313" key="12">
    <source>
        <dbReference type="Proteomes" id="UP000565711"/>
    </source>
</evidence>
<dbReference type="Pfam" id="PF02771">
    <property type="entry name" value="Acyl-CoA_dh_N"/>
    <property type="match status" value="1"/>
</dbReference>
<keyword evidence="4 6" id="KW-0274">FAD</keyword>
<dbReference type="Gene3D" id="1.20.140.10">
    <property type="entry name" value="Butyryl-CoA Dehydrogenase, subunit A, domain 3"/>
    <property type="match status" value="1"/>
</dbReference>
<gene>
    <name evidence="11" type="ORF">HGA08_11540</name>
</gene>
<feature type="compositionally biased region" description="Basic and acidic residues" evidence="7">
    <location>
        <begin position="25"/>
        <end position="35"/>
    </location>
</feature>
<dbReference type="GO" id="GO:0016627">
    <property type="term" value="F:oxidoreductase activity, acting on the CH-CH group of donors"/>
    <property type="evidence" value="ECO:0007669"/>
    <property type="project" value="InterPro"/>
</dbReference>
<dbReference type="EMBL" id="JAAXOP010000005">
    <property type="protein sequence ID" value="NKY50846.1"/>
    <property type="molecule type" value="Genomic_DNA"/>
</dbReference>
<keyword evidence="5 6" id="KW-0560">Oxidoreductase</keyword>
<comment type="cofactor">
    <cofactor evidence="1 6">
        <name>FAD</name>
        <dbReference type="ChEBI" id="CHEBI:57692"/>
    </cofactor>
</comment>
<dbReference type="FunFam" id="2.40.110.10:FF:000011">
    <property type="entry name" value="Acyl-CoA dehydrogenase FadE34"/>
    <property type="match status" value="1"/>
</dbReference>
<feature type="domain" description="Acyl-CoA dehydrogenase/oxidase C-terminal" evidence="8">
    <location>
        <begin position="248"/>
        <end position="405"/>
    </location>
</feature>
<dbReference type="InterPro" id="IPR009100">
    <property type="entry name" value="AcylCoA_DH/oxidase_NM_dom_sf"/>
</dbReference>
<feature type="compositionally biased region" description="Low complexity" evidence="7">
    <location>
        <begin position="1"/>
        <end position="23"/>
    </location>
</feature>
<name>A0A846XUM4_9NOCA</name>
<keyword evidence="12" id="KW-1185">Reference proteome</keyword>
<dbReference type="InterPro" id="IPR006091">
    <property type="entry name" value="Acyl-CoA_Oxase/DH_mid-dom"/>
</dbReference>
<evidence type="ECO:0000256" key="3">
    <source>
        <dbReference type="ARBA" id="ARBA00022630"/>
    </source>
</evidence>
<dbReference type="Gene3D" id="1.10.540.10">
    <property type="entry name" value="Acyl-CoA dehydrogenase/oxidase, N-terminal domain"/>
    <property type="match status" value="1"/>
</dbReference>
<evidence type="ECO:0000259" key="8">
    <source>
        <dbReference type="Pfam" id="PF00441"/>
    </source>
</evidence>
<dbReference type="SUPFAM" id="SSF47203">
    <property type="entry name" value="Acyl-CoA dehydrogenase C-terminal domain-like"/>
    <property type="match status" value="1"/>
</dbReference>
<dbReference type="GO" id="GO:0005886">
    <property type="term" value="C:plasma membrane"/>
    <property type="evidence" value="ECO:0007669"/>
    <property type="project" value="TreeGrafter"/>
</dbReference>
<dbReference type="AlphaFoldDB" id="A0A846XUM4"/>
<evidence type="ECO:0000256" key="4">
    <source>
        <dbReference type="ARBA" id="ARBA00022827"/>
    </source>
</evidence>
<dbReference type="Proteomes" id="UP000565711">
    <property type="component" value="Unassembled WGS sequence"/>
</dbReference>
<protein>
    <submittedName>
        <fullName evidence="11">Acyl-CoA dehydrogenase</fullName>
    </submittedName>
</protein>
<comment type="similarity">
    <text evidence="2 6">Belongs to the acyl-CoA dehydrogenase family.</text>
</comment>
<dbReference type="InterPro" id="IPR013786">
    <property type="entry name" value="AcylCoA_DH/ox_N"/>
</dbReference>
<dbReference type="InterPro" id="IPR046373">
    <property type="entry name" value="Acyl-CoA_Oxase/DH_mid-dom_sf"/>
</dbReference>
<keyword evidence="3 6" id="KW-0285">Flavoprotein</keyword>
<evidence type="ECO:0000256" key="1">
    <source>
        <dbReference type="ARBA" id="ARBA00001974"/>
    </source>
</evidence>
<feature type="region of interest" description="Disordered" evidence="7">
    <location>
        <begin position="1"/>
        <end position="54"/>
    </location>
</feature>
<dbReference type="PANTHER" id="PTHR43292:SF3">
    <property type="entry name" value="ACYL-COA DEHYDROGENASE FADE29"/>
    <property type="match status" value="1"/>
</dbReference>
<evidence type="ECO:0000259" key="10">
    <source>
        <dbReference type="Pfam" id="PF02771"/>
    </source>
</evidence>
<evidence type="ECO:0000313" key="11">
    <source>
        <dbReference type="EMBL" id="NKY50846.1"/>
    </source>
</evidence>
<dbReference type="InterPro" id="IPR036250">
    <property type="entry name" value="AcylCo_DH-like_C"/>
</dbReference>
<evidence type="ECO:0000259" key="9">
    <source>
        <dbReference type="Pfam" id="PF02770"/>
    </source>
</evidence>
<accession>A0A846XUM4</accession>
<dbReference type="InterPro" id="IPR052161">
    <property type="entry name" value="Mycobact_Acyl-CoA_DH"/>
</dbReference>
<reference evidence="11 12" key="1">
    <citation type="submission" date="2020-04" db="EMBL/GenBank/DDBJ databases">
        <title>MicrobeNet Type strains.</title>
        <authorList>
            <person name="Nicholson A.C."/>
        </authorList>
    </citation>
    <scope>NUCLEOTIDE SEQUENCE [LARGE SCALE GENOMIC DNA]</scope>
    <source>
        <strain evidence="11 12">JCM 12354</strain>
    </source>
</reference>
<evidence type="ECO:0000256" key="5">
    <source>
        <dbReference type="ARBA" id="ARBA00023002"/>
    </source>
</evidence>
<dbReference type="Gene3D" id="2.40.110.10">
    <property type="entry name" value="Butyryl-CoA Dehydrogenase, subunit A, domain 2"/>
    <property type="match status" value="1"/>
</dbReference>
<dbReference type="PANTHER" id="PTHR43292">
    <property type="entry name" value="ACYL-COA DEHYDROGENASE"/>
    <property type="match status" value="1"/>
</dbReference>
<dbReference type="InterPro" id="IPR037069">
    <property type="entry name" value="AcylCoA_DH/ox_N_sf"/>
</dbReference>
<proteinExistence type="inferred from homology"/>
<feature type="domain" description="Acyl-CoA oxidase/dehydrogenase middle" evidence="9">
    <location>
        <begin position="145"/>
        <end position="236"/>
    </location>
</feature>
<organism evidence="11 12">
    <name type="scientific">Nocardia vermiculata</name>
    <dbReference type="NCBI Taxonomy" id="257274"/>
    <lineage>
        <taxon>Bacteria</taxon>
        <taxon>Bacillati</taxon>
        <taxon>Actinomycetota</taxon>
        <taxon>Actinomycetes</taxon>
        <taxon>Mycobacteriales</taxon>
        <taxon>Nocardiaceae</taxon>
        <taxon>Nocardia</taxon>
    </lineage>
</organism>
<evidence type="ECO:0000256" key="2">
    <source>
        <dbReference type="ARBA" id="ARBA00009347"/>
    </source>
</evidence>
<feature type="domain" description="Acyl-CoA dehydrogenase/oxidase N-terminal" evidence="10">
    <location>
        <begin position="21"/>
        <end position="137"/>
    </location>
</feature>
<evidence type="ECO:0000256" key="6">
    <source>
        <dbReference type="RuleBase" id="RU362125"/>
    </source>
</evidence>